<gene>
    <name evidence="8" type="ORF">P280DRAFT_472312</name>
</gene>
<dbReference type="PANTHER" id="PTHR23501">
    <property type="entry name" value="MAJOR FACILITATOR SUPERFAMILY"/>
    <property type="match status" value="1"/>
</dbReference>
<feature type="transmembrane region" description="Helical" evidence="6">
    <location>
        <begin position="340"/>
        <end position="359"/>
    </location>
</feature>
<feature type="transmembrane region" description="Helical" evidence="6">
    <location>
        <begin position="231"/>
        <end position="251"/>
    </location>
</feature>
<keyword evidence="5 6" id="KW-0472">Membrane</keyword>
<sequence length="535" mass="58053">MAILSLVMMYESYLFTLIMPAAVLAYINADLGPDPKYPWITVCWNLGAAIIVTVGGRLADIFGRRWFLLTGAVAAAIGALVGATGQSITQMIVSGVLFGFGGGFQEMCFACAQELVPNRYRFLTLGMMILANHVSSFGPLIGYAFVAYTKIGWRACYWFCFAWECATAIMLWVFYRPPSFETKHEDDGKSRWQLVKELDYVGLGLFTAGCLLLLLGLNWGGVTYPWSSTHVVTPIVIAFACFVALAFWEIYASLKYPILPPKLFIKWRDFSALLVVCFVAGMLYYSMNVLWPRQSTLLFLNSSDTIIRGVYANMVSFGTIIAGWYCAGVMPWIGHERWQLLGFITAQTALIGSMASIGINDKAQAIATVVVVSACNLPPSPLSFGMVSLGLEDQNDIGVAVGLISTFRLIGGAVATSIYVSIYTSRYASSIAPTLQDLTASTGFNGSFSSLLSATSLNTRAAYAKVPDINEGTIQAAMLAVKQTYVGAFKVVYLVAVAFGVCAIASALSTRSVKKSNKSNAQAVRLETEKDVDKV</sequence>
<feature type="transmembrane region" description="Helical" evidence="6">
    <location>
        <begin position="311"/>
        <end position="333"/>
    </location>
</feature>
<dbReference type="GO" id="GO:0005886">
    <property type="term" value="C:plasma membrane"/>
    <property type="evidence" value="ECO:0007669"/>
    <property type="project" value="TreeGrafter"/>
</dbReference>
<feature type="transmembrane region" description="Helical" evidence="6">
    <location>
        <begin position="272"/>
        <end position="291"/>
    </location>
</feature>
<dbReference type="OrthoDB" id="4139357at2759"/>
<organism evidence="8 9">
    <name type="scientific">Massarina eburnea CBS 473.64</name>
    <dbReference type="NCBI Taxonomy" id="1395130"/>
    <lineage>
        <taxon>Eukaryota</taxon>
        <taxon>Fungi</taxon>
        <taxon>Dikarya</taxon>
        <taxon>Ascomycota</taxon>
        <taxon>Pezizomycotina</taxon>
        <taxon>Dothideomycetes</taxon>
        <taxon>Pleosporomycetidae</taxon>
        <taxon>Pleosporales</taxon>
        <taxon>Massarineae</taxon>
        <taxon>Massarinaceae</taxon>
        <taxon>Massarina</taxon>
    </lineage>
</organism>
<feature type="domain" description="Major facilitator superfamily (MFS) profile" evidence="7">
    <location>
        <begin position="1"/>
        <end position="470"/>
    </location>
</feature>
<feature type="transmembrane region" description="Helical" evidence="6">
    <location>
        <begin position="365"/>
        <end position="387"/>
    </location>
</feature>
<evidence type="ECO:0000256" key="3">
    <source>
        <dbReference type="ARBA" id="ARBA00022692"/>
    </source>
</evidence>
<dbReference type="SUPFAM" id="SSF103473">
    <property type="entry name" value="MFS general substrate transporter"/>
    <property type="match status" value="1"/>
</dbReference>
<dbReference type="Gene3D" id="1.20.1250.20">
    <property type="entry name" value="MFS general substrate transporter like domains"/>
    <property type="match status" value="1"/>
</dbReference>
<dbReference type="InterPro" id="IPR010573">
    <property type="entry name" value="MFS_Str1/Tri12-like"/>
</dbReference>
<feature type="transmembrane region" description="Helical" evidence="6">
    <location>
        <begin position="122"/>
        <end position="145"/>
    </location>
</feature>
<dbReference type="Pfam" id="PF06609">
    <property type="entry name" value="TRI12"/>
    <property type="match status" value="1"/>
</dbReference>
<dbReference type="EMBL" id="MU006793">
    <property type="protein sequence ID" value="KAF2637624.1"/>
    <property type="molecule type" value="Genomic_DNA"/>
</dbReference>
<comment type="subcellular location">
    <subcellularLocation>
        <location evidence="1">Membrane</location>
        <topology evidence="1">Multi-pass membrane protein</topology>
    </subcellularLocation>
</comment>
<name>A0A6A6RUD6_9PLEO</name>
<evidence type="ECO:0000256" key="2">
    <source>
        <dbReference type="ARBA" id="ARBA00022448"/>
    </source>
</evidence>
<dbReference type="PROSITE" id="PS00216">
    <property type="entry name" value="SUGAR_TRANSPORT_1"/>
    <property type="match status" value="1"/>
</dbReference>
<keyword evidence="2" id="KW-0813">Transport</keyword>
<dbReference type="AlphaFoldDB" id="A0A6A6RUD6"/>
<reference evidence="8" key="1">
    <citation type="journal article" date="2020" name="Stud. Mycol.">
        <title>101 Dothideomycetes genomes: a test case for predicting lifestyles and emergence of pathogens.</title>
        <authorList>
            <person name="Haridas S."/>
            <person name="Albert R."/>
            <person name="Binder M."/>
            <person name="Bloem J."/>
            <person name="Labutti K."/>
            <person name="Salamov A."/>
            <person name="Andreopoulos B."/>
            <person name="Baker S."/>
            <person name="Barry K."/>
            <person name="Bills G."/>
            <person name="Bluhm B."/>
            <person name="Cannon C."/>
            <person name="Castanera R."/>
            <person name="Culley D."/>
            <person name="Daum C."/>
            <person name="Ezra D."/>
            <person name="Gonzalez J."/>
            <person name="Henrissat B."/>
            <person name="Kuo A."/>
            <person name="Liang C."/>
            <person name="Lipzen A."/>
            <person name="Lutzoni F."/>
            <person name="Magnuson J."/>
            <person name="Mondo S."/>
            <person name="Nolan M."/>
            <person name="Ohm R."/>
            <person name="Pangilinan J."/>
            <person name="Park H.-J."/>
            <person name="Ramirez L."/>
            <person name="Alfaro M."/>
            <person name="Sun H."/>
            <person name="Tritt A."/>
            <person name="Yoshinaga Y."/>
            <person name="Zwiers L.-H."/>
            <person name="Turgeon B."/>
            <person name="Goodwin S."/>
            <person name="Spatafora J."/>
            <person name="Crous P."/>
            <person name="Grigoriev I."/>
        </authorList>
    </citation>
    <scope>NUCLEOTIDE SEQUENCE</scope>
    <source>
        <strain evidence="8">CBS 473.64</strain>
    </source>
</reference>
<dbReference type="GO" id="GO:0022857">
    <property type="term" value="F:transmembrane transporter activity"/>
    <property type="evidence" value="ECO:0007669"/>
    <property type="project" value="InterPro"/>
</dbReference>
<evidence type="ECO:0000256" key="4">
    <source>
        <dbReference type="ARBA" id="ARBA00022989"/>
    </source>
</evidence>
<feature type="transmembrane region" description="Helical" evidence="6">
    <location>
        <begin position="198"/>
        <end position="219"/>
    </location>
</feature>
<dbReference type="Proteomes" id="UP000799753">
    <property type="component" value="Unassembled WGS sequence"/>
</dbReference>
<evidence type="ECO:0000256" key="5">
    <source>
        <dbReference type="ARBA" id="ARBA00023136"/>
    </source>
</evidence>
<dbReference type="InterPro" id="IPR020846">
    <property type="entry name" value="MFS_dom"/>
</dbReference>
<dbReference type="PANTHER" id="PTHR23501:SF109">
    <property type="entry name" value="MAJOR FACILITATOR SUPERFAMILY (MFS) PROFILE DOMAIN-CONTAINING PROTEIN-RELATED"/>
    <property type="match status" value="1"/>
</dbReference>
<feature type="transmembrane region" description="Helical" evidence="6">
    <location>
        <begin position="488"/>
        <end position="508"/>
    </location>
</feature>
<accession>A0A6A6RUD6</accession>
<feature type="transmembrane region" description="Helical" evidence="6">
    <location>
        <begin position="39"/>
        <end position="59"/>
    </location>
</feature>
<feature type="transmembrane region" description="Helical" evidence="6">
    <location>
        <begin position="66"/>
        <end position="85"/>
    </location>
</feature>
<evidence type="ECO:0000313" key="8">
    <source>
        <dbReference type="EMBL" id="KAF2637624.1"/>
    </source>
</evidence>
<feature type="transmembrane region" description="Helical" evidence="6">
    <location>
        <begin position="151"/>
        <end position="175"/>
    </location>
</feature>
<proteinExistence type="predicted"/>
<dbReference type="InterPro" id="IPR036259">
    <property type="entry name" value="MFS_trans_sf"/>
</dbReference>
<keyword evidence="3 6" id="KW-0812">Transmembrane</keyword>
<dbReference type="PROSITE" id="PS50850">
    <property type="entry name" value="MFS"/>
    <property type="match status" value="1"/>
</dbReference>
<evidence type="ECO:0000259" key="7">
    <source>
        <dbReference type="PROSITE" id="PS50850"/>
    </source>
</evidence>
<evidence type="ECO:0000256" key="1">
    <source>
        <dbReference type="ARBA" id="ARBA00004141"/>
    </source>
</evidence>
<feature type="transmembrane region" description="Helical" evidence="6">
    <location>
        <begin position="399"/>
        <end position="422"/>
    </location>
</feature>
<evidence type="ECO:0000256" key="6">
    <source>
        <dbReference type="SAM" id="Phobius"/>
    </source>
</evidence>
<evidence type="ECO:0000313" key="9">
    <source>
        <dbReference type="Proteomes" id="UP000799753"/>
    </source>
</evidence>
<dbReference type="InterPro" id="IPR005829">
    <property type="entry name" value="Sugar_transporter_CS"/>
</dbReference>
<keyword evidence="4 6" id="KW-1133">Transmembrane helix</keyword>
<protein>
    <submittedName>
        <fullName evidence="8">MFS general substrate transporter</fullName>
    </submittedName>
</protein>
<keyword evidence="9" id="KW-1185">Reference proteome</keyword>